<gene>
    <name evidence="8" type="primary">RPB11</name>
    <name evidence="8" type="ORF">IWQ62_002694</name>
</gene>
<keyword evidence="4" id="KW-0539">Nucleus</keyword>
<dbReference type="PROSITE" id="PS01154">
    <property type="entry name" value="RNA_POL_L_13KD"/>
    <property type="match status" value="1"/>
</dbReference>
<evidence type="ECO:0000256" key="6">
    <source>
        <dbReference type="SAM" id="MobiDB-lite"/>
    </source>
</evidence>
<reference evidence="8" key="1">
    <citation type="submission" date="2022-07" db="EMBL/GenBank/DDBJ databases">
        <title>Phylogenomic reconstructions and comparative analyses of Kickxellomycotina fungi.</title>
        <authorList>
            <person name="Reynolds N.K."/>
            <person name="Stajich J.E."/>
            <person name="Barry K."/>
            <person name="Grigoriev I.V."/>
            <person name="Crous P."/>
            <person name="Smith M.E."/>
        </authorList>
    </citation>
    <scope>NUCLEOTIDE SEQUENCE</scope>
    <source>
        <strain evidence="8">RSA 1196</strain>
    </source>
</reference>
<comment type="caution">
    <text evidence="8">The sequence shown here is derived from an EMBL/GenBank/DDBJ whole genome shotgun (WGS) entry which is preliminary data.</text>
</comment>
<dbReference type="CDD" id="cd06926">
    <property type="entry name" value="RNAP_II_RPB11"/>
    <property type="match status" value="1"/>
</dbReference>
<comment type="similarity">
    <text evidence="5">Belongs to the archaeal Rpo11/eukaryotic RPB11/RPC19 RNA polymerase subunit family.</text>
</comment>
<evidence type="ECO:0000256" key="2">
    <source>
        <dbReference type="ARBA" id="ARBA00022478"/>
    </source>
</evidence>
<comment type="subcellular location">
    <subcellularLocation>
        <location evidence="1">Nucleus</location>
    </subcellularLocation>
</comment>
<dbReference type="GO" id="GO:0005665">
    <property type="term" value="C:RNA polymerase II, core complex"/>
    <property type="evidence" value="ECO:0007669"/>
    <property type="project" value="InterPro"/>
</dbReference>
<proteinExistence type="inferred from homology"/>
<dbReference type="InterPro" id="IPR036603">
    <property type="entry name" value="RBP11-like"/>
</dbReference>
<evidence type="ECO:0000256" key="5">
    <source>
        <dbReference type="ARBA" id="ARBA00025751"/>
    </source>
</evidence>
<accession>A0A9W8AVJ8</accession>
<dbReference type="InterPro" id="IPR009025">
    <property type="entry name" value="RBP11-like_dimer"/>
</dbReference>
<dbReference type="GO" id="GO:0003677">
    <property type="term" value="F:DNA binding"/>
    <property type="evidence" value="ECO:0007669"/>
    <property type="project" value="InterPro"/>
</dbReference>
<feature type="domain" description="DNA-directed RNA polymerase RBP11-like dimerisation" evidence="7">
    <location>
        <begin position="31"/>
        <end position="102"/>
    </location>
</feature>
<evidence type="ECO:0000313" key="9">
    <source>
        <dbReference type="Proteomes" id="UP001150925"/>
    </source>
</evidence>
<keyword evidence="3" id="KW-0804">Transcription</keyword>
<keyword evidence="9" id="KW-1185">Reference proteome</keyword>
<dbReference type="OrthoDB" id="10248581at2759"/>
<dbReference type="PANTHER" id="PTHR13946">
    <property type="entry name" value="DNA-DIRECTED RNA POLYMERASE I,II,III"/>
    <property type="match status" value="1"/>
</dbReference>
<evidence type="ECO:0000256" key="1">
    <source>
        <dbReference type="ARBA" id="ARBA00004123"/>
    </source>
</evidence>
<dbReference type="GO" id="GO:0006366">
    <property type="term" value="P:transcription by RNA polymerase II"/>
    <property type="evidence" value="ECO:0007669"/>
    <property type="project" value="InterPro"/>
</dbReference>
<dbReference type="AlphaFoldDB" id="A0A9W8AVJ8"/>
<dbReference type="InterPro" id="IPR037685">
    <property type="entry name" value="RBP11"/>
</dbReference>
<protein>
    <submittedName>
        <fullName evidence="8">DNA-directed RNA polymerase II core subunit</fullName>
    </submittedName>
</protein>
<dbReference type="PANTHER" id="PTHR13946:SF16">
    <property type="entry name" value="DNA-DIRECTED RNA POLYMERASE II SUBUNIT RPB11"/>
    <property type="match status" value="1"/>
</dbReference>
<dbReference type="SUPFAM" id="SSF55257">
    <property type="entry name" value="RBP11-like subunits of RNA polymerase"/>
    <property type="match status" value="1"/>
</dbReference>
<name>A0A9W8AVJ8_9FUNG</name>
<dbReference type="Pfam" id="PF13656">
    <property type="entry name" value="RNA_pol_L_2"/>
    <property type="match status" value="1"/>
</dbReference>
<evidence type="ECO:0000256" key="4">
    <source>
        <dbReference type="ARBA" id="ARBA00023242"/>
    </source>
</evidence>
<evidence type="ECO:0000256" key="3">
    <source>
        <dbReference type="ARBA" id="ARBA00023163"/>
    </source>
</evidence>
<dbReference type="Proteomes" id="UP001150925">
    <property type="component" value="Unassembled WGS sequence"/>
</dbReference>
<organism evidence="8 9">
    <name type="scientific">Dispira parvispora</name>
    <dbReference type="NCBI Taxonomy" id="1520584"/>
    <lineage>
        <taxon>Eukaryota</taxon>
        <taxon>Fungi</taxon>
        <taxon>Fungi incertae sedis</taxon>
        <taxon>Zoopagomycota</taxon>
        <taxon>Kickxellomycotina</taxon>
        <taxon>Dimargaritomycetes</taxon>
        <taxon>Dimargaritales</taxon>
        <taxon>Dimargaritaceae</taxon>
        <taxon>Dispira</taxon>
    </lineage>
</organism>
<feature type="region of interest" description="Disordered" evidence="6">
    <location>
        <begin position="111"/>
        <end position="137"/>
    </location>
</feature>
<dbReference type="HAMAP" id="MF_00261">
    <property type="entry name" value="RNApol_arch_Rpo11"/>
    <property type="match status" value="1"/>
</dbReference>
<keyword evidence="2 8" id="KW-0240">DNA-directed RNA polymerase</keyword>
<evidence type="ECO:0000259" key="7">
    <source>
        <dbReference type="Pfam" id="PF13656"/>
    </source>
</evidence>
<evidence type="ECO:0000313" key="8">
    <source>
        <dbReference type="EMBL" id="KAJ1965313.1"/>
    </source>
</evidence>
<dbReference type="InterPro" id="IPR008193">
    <property type="entry name" value="RNA_pol_Rpb11_13-16kDa_CS"/>
</dbReference>
<dbReference type="Gene3D" id="3.30.1360.10">
    <property type="entry name" value="RNA polymerase, RBP11-like subunit"/>
    <property type="match status" value="1"/>
</dbReference>
<sequence length="152" mass="17056">MNAPDFYEMFTLPEGVKKVAVHLDAKQPNAAIFEVQKEDHTLGNTLTKLLKDPRVIFAGYRSPHPLEHKILIRVQTSQETNPTKAVRDAISSLLAELHDLRSRFEFDMARATAEQEARESSQMPYAGTDHHHPYVGDTGVDATIDANVDVDF</sequence>
<dbReference type="EMBL" id="JANBPY010000608">
    <property type="protein sequence ID" value="KAJ1965313.1"/>
    <property type="molecule type" value="Genomic_DNA"/>
</dbReference>
<dbReference type="GO" id="GO:0046983">
    <property type="term" value="F:protein dimerization activity"/>
    <property type="evidence" value="ECO:0007669"/>
    <property type="project" value="InterPro"/>
</dbReference>
<dbReference type="InterPro" id="IPR022905">
    <property type="entry name" value="Rpo11-like"/>
</dbReference>
<dbReference type="GO" id="GO:0003899">
    <property type="term" value="F:DNA-directed RNA polymerase activity"/>
    <property type="evidence" value="ECO:0007669"/>
    <property type="project" value="InterPro"/>
</dbReference>